<feature type="transmembrane region" description="Helical" evidence="2">
    <location>
        <begin position="292"/>
        <end position="312"/>
    </location>
</feature>
<protein>
    <submittedName>
        <fullName evidence="3">Uncharacterized protein</fullName>
    </submittedName>
</protein>
<evidence type="ECO:0000313" key="4">
    <source>
        <dbReference type="Proteomes" id="UP000636709"/>
    </source>
</evidence>
<dbReference type="Gramene" id="Dexi7A01G0014620.1">
    <property type="protein sequence ID" value="Dexi7A01G0014620.1:cds"/>
    <property type="gene ID" value="Dexi7A01G0014620"/>
</dbReference>
<keyword evidence="2" id="KW-0812">Transmembrane</keyword>
<sequence>MVVVVVHTRRERQRSGWCNGESSAMTGRNLVRLASRAVSPAIPSSGAGRSLTRAGGRTLRATSPPPPPSIRGSTASWESRSLCREGDEDWEEVVAAGGEATEEQQGVLFGAPPTDDEVRAAVASIQQVFVDPSTVDSNATELALALPYSGHQSGIFVNHFALDSDASEVRSDEWVDPAMLVLNSSTLLTKEHRSVLDAFRLLKEDTSVQKMVMALSSDEAVWHAVMKNEVVQEFKRSFQDAKKETSTAPPGFMMWVLENTQAKIKEFLEKILGLVNMLFQAGDKDYDMSNDLVRMSFMLSVFVFIVVTIARIR</sequence>
<keyword evidence="2" id="KW-0472">Membrane</keyword>
<accession>A0A835EFU7</accession>
<comment type="caution">
    <text evidence="3">The sequence shown here is derived from an EMBL/GenBank/DDBJ whole genome shotgun (WGS) entry which is preliminary data.</text>
</comment>
<feature type="region of interest" description="Disordered" evidence="1">
    <location>
        <begin position="41"/>
        <end position="78"/>
    </location>
</feature>
<proteinExistence type="predicted"/>
<dbReference type="PANTHER" id="PTHR33625">
    <property type="entry name" value="OS08G0179900 PROTEIN"/>
    <property type="match status" value="1"/>
</dbReference>
<dbReference type="Proteomes" id="UP000636709">
    <property type="component" value="Unassembled WGS sequence"/>
</dbReference>
<keyword evidence="2" id="KW-1133">Transmembrane helix</keyword>
<gene>
    <name evidence="3" type="ORF">HU200_042502</name>
</gene>
<dbReference type="PIRSF" id="PIRSF012943">
    <property type="entry name" value="UCP012943"/>
    <property type="match status" value="1"/>
</dbReference>
<evidence type="ECO:0000256" key="2">
    <source>
        <dbReference type="SAM" id="Phobius"/>
    </source>
</evidence>
<reference evidence="3" key="1">
    <citation type="submission" date="2020-07" db="EMBL/GenBank/DDBJ databases">
        <title>Genome sequence and genetic diversity analysis of an under-domesticated orphan crop, white fonio (Digitaria exilis).</title>
        <authorList>
            <person name="Bennetzen J.L."/>
            <person name="Chen S."/>
            <person name="Ma X."/>
            <person name="Wang X."/>
            <person name="Yssel A.E.J."/>
            <person name="Chaluvadi S.R."/>
            <person name="Johnson M."/>
            <person name="Gangashetty P."/>
            <person name="Hamidou F."/>
            <person name="Sanogo M.D."/>
            <person name="Zwaenepoel A."/>
            <person name="Wallace J."/>
            <person name="Van De Peer Y."/>
            <person name="Van Deynze A."/>
        </authorList>
    </citation>
    <scope>NUCLEOTIDE SEQUENCE</scope>
    <source>
        <tissue evidence="3">Leaves</tissue>
    </source>
</reference>
<name>A0A835EFU7_9POAL</name>
<evidence type="ECO:0000313" key="3">
    <source>
        <dbReference type="EMBL" id="KAF8688012.1"/>
    </source>
</evidence>
<dbReference type="AlphaFoldDB" id="A0A835EFU7"/>
<dbReference type="PANTHER" id="PTHR33625:SF3">
    <property type="entry name" value="OS04G0550700 PROTEIN"/>
    <property type="match status" value="1"/>
</dbReference>
<dbReference type="InterPro" id="IPR016606">
    <property type="entry name" value="UCP012943"/>
</dbReference>
<evidence type="ECO:0000256" key="1">
    <source>
        <dbReference type="SAM" id="MobiDB-lite"/>
    </source>
</evidence>
<dbReference type="EMBL" id="JACEFO010002050">
    <property type="protein sequence ID" value="KAF8688012.1"/>
    <property type="molecule type" value="Genomic_DNA"/>
</dbReference>
<keyword evidence="4" id="KW-1185">Reference proteome</keyword>
<organism evidence="3 4">
    <name type="scientific">Digitaria exilis</name>
    <dbReference type="NCBI Taxonomy" id="1010633"/>
    <lineage>
        <taxon>Eukaryota</taxon>
        <taxon>Viridiplantae</taxon>
        <taxon>Streptophyta</taxon>
        <taxon>Embryophyta</taxon>
        <taxon>Tracheophyta</taxon>
        <taxon>Spermatophyta</taxon>
        <taxon>Magnoliopsida</taxon>
        <taxon>Liliopsida</taxon>
        <taxon>Poales</taxon>
        <taxon>Poaceae</taxon>
        <taxon>PACMAD clade</taxon>
        <taxon>Panicoideae</taxon>
        <taxon>Panicodae</taxon>
        <taxon>Paniceae</taxon>
        <taxon>Anthephorinae</taxon>
        <taxon>Digitaria</taxon>
    </lineage>
</organism>
<dbReference type="OrthoDB" id="737041at2759"/>